<dbReference type="Gene3D" id="3.30.230.10">
    <property type="match status" value="1"/>
</dbReference>
<dbReference type="Pfam" id="PF08544">
    <property type="entry name" value="GHMP_kinases_C"/>
    <property type="match status" value="1"/>
</dbReference>
<dbReference type="SUPFAM" id="SSF54211">
    <property type="entry name" value="Ribosomal protein S5 domain 2-like"/>
    <property type="match status" value="1"/>
</dbReference>
<keyword evidence="8 10" id="KW-0414">Isoprene biosynthesis</keyword>
<feature type="active site" evidence="10">
    <location>
        <position position="20"/>
    </location>
</feature>
<protein>
    <recommendedName>
        <fullName evidence="3 10">4-diphosphocytidyl-2-C-methyl-D-erythritol kinase</fullName>
        <shortName evidence="10">CMK</shortName>
        <ecNumber evidence="2 10">2.7.1.148</ecNumber>
    </recommendedName>
    <alternativeName>
        <fullName evidence="9 10">4-(cytidine-5'-diphospho)-2-C-methyl-D-erythritol kinase</fullName>
    </alternativeName>
</protein>
<feature type="active site" evidence="10">
    <location>
        <position position="149"/>
    </location>
</feature>
<evidence type="ECO:0000256" key="8">
    <source>
        <dbReference type="ARBA" id="ARBA00023229"/>
    </source>
</evidence>
<evidence type="ECO:0000259" key="12">
    <source>
        <dbReference type="Pfam" id="PF08544"/>
    </source>
</evidence>
<proteinExistence type="inferred from homology"/>
<dbReference type="SUPFAM" id="SSF55060">
    <property type="entry name" value="GHMP Kinase, C-terminal domain"/>
    <property type="match status" value="1"/>
</dbReference>
<dbReference type="Gene3D" id="3.30.70.890">
    <property type="entry name" value="GHMP kinase, C-terminal domain"/>
    <property type="match status" value="1"/>
</dbReference>
<dbReference type="GO" id="GO:0016114">
    <property type="term" value="P:terpenoid biosynthetic process"/>
    <property type="evidence" value="ECO:0007669"/>
    <property type="project" value="UniProtKB-UniRule"/>
</dbReference>
<dbReference type="UniPathway" id="UPA00056">
    <property type="reaction ID" value="UER00094"/>
</dbReference>
<accession>A0A1G7A266</accession>
<dbReference type="InterPro" id="IPR006204">
    <property type="entry name" value="GHMP_kinase_N_dom"/>
</dbReference>
<comment type="pathway">
    <text evidence="10">Isoprenoid biosynthesis; isopentenyl diphosphate biosynthesis via DXP pathway; isopentenyl diphosphate from 1-deoxy-D-xylulose 5-phosphate: step 3/6.</text>
</comment>
<dbReference type="Proteomes" id="UP000199412">
    <property type="component" value="Unassembled WGS sequence"/>
</dbReference>
<organism evidence="13 14">
    <name type="scientific">Rhodospira trueperi</name>
    <dbReference type="NCBI Taxonomy" id="69960"/>
    <lineage>
        <taxon>Bacteria</taxon>
        <taxon>Pseudomonadati</taxon>
        <taxon>Pseudomonadota</taxon>
        <taxon>Alphaproteobacteria</taxon>
        <taxon>Rhodospirillales</taxon>
        <taxon>Rhodospirillaceae</taxon>
        <taxon>Rhodospira</taxon>
    </lineage>
</organism>
<evidence type="ECO:0000313" key="14">
    <source>
        <dbReference type="Proteomes" id="UP000199412"/>
    </source>
</evidence>
<feature type="domain" description="GHMP kinase N-terminal" evidence="11">
    <location>
        <begin position="79"/>
        <end position="157"/>
    </location>
</feature>
<dbReference type="InterPro" id="IPR020568">
    <property type="entry name" value="Ribosomal_Su5_D2-typ_SF"/>
</dbReference>
<sequence length="311" mass="32788">MTGADPVPDAAPIRLAAPAKVNLHLHVTGRRDDGYHLLDSLMAFAGVFDIVTVAPAEDLSLHIDGPHASALAGMDPEDNLMMRAARRLAEAAGLEPYARLTLTKRLPVAGGIGGGSADAAAALRGLYRMWGLDLNDRTMLRLALRLGADVPICLFGRAANVGGIGETLDPAPPLPPVPMLLVNPGVPVSTPEVFRQRTGEFSRPYPLRDGPVNAVALANELAGRRNDLEAPARSLCDEVGETLALLADQDGALLTRMSGSGGTCFALFSQDAEAEVAHARIACEQPDWWVAHTHLVSDARALDARVDAEVA</sequence>
<dbReference type="InterPro" id="IPR036554">
    <property type="entry name" value="GHMP_kinase_C_sf"/>
</dbReference>
<keyword evidence="7 10" id="KW-0067">ATP-binding</keyword>
<keyword evidence="4 10" id="KW-0808">Transferase</keyword>
<dbReference type="PIRSF" id="PIRSF010376">
    <property type="entry name" value="IspE"/>
    <property type="match status" value="1"/>
</dbReference>
<dbReference type="GO" id="GO:0050515">
    <property type="term" value="F:4-(cytidine 5'-diphospho)-2-C-methyl-D-erythritol kinase activity"/>
    <property type="evidence" value="ECO:0007669"/>
    <property type="project" value="UniProtKB-UniRule"/>
</dbReference>
<comment type="function">
    <text evidence="10">Catalyzes the phosphorylation of the position 2 hydroxy group of 4-diphosphocytidyl-2C-methyl-D-erythritol.</text>
</comment>
<dbReference type="EC" id="2.7.1.148" evidence="2 10"/>
<evidence type="ECO:0000256" key="7">
    <source>
        <dbReference type="ARBA" id="ARBA00022840"/>
    </source>
</evidence>
<gene>
    <name evidence="10" type="primary">ispE</name>
    <name evidence="13" type="ORF">SAMN05421720_103140</name>
</gene>
<evidence type="ECO:0000256" key="6">
    <source>
        <dbReference type="ARBA" id="ARBA00022777"/>
    </source>
</evidence>
<feature type="domain" description="GHMP kinase C-terminal" evidence="12">
    <location>
        <begin position="218"/>
        <end position="279"/>
    </location>
</feature>
<dbReference type="AlphaFoldDB" id="A0A1G7A266"/>
<evidence type="ECO:0000256" key="4">
    <source>
        <dbReference type="ARBA" id="ARBA00022679"/>
    </source>
</evidence>
<name>A0A1G7A266_9PROT</name>
<evidence type="ECO:0000259" key="11">
    <source>
        <dbReference type="Pfam" id="PF00288"/>
    </source>
</evidence>
<dbReference type="PANTHER" id="PTHR43527">
    <property type="entry name" value="4-DIPHOSPHOCYTIDYL-2-C-METHYL-D-ERYTHRITOL KINASE, CHLOROPLASTIC"/>
    <property type="match status" value="1"/>
</dbReference>
<dbReference type="NCBIfam" id="TIGR00154">
    <property type="entry name" value="ispE"/>
    <property type="match status" value="1"/>
</dbReference>
<dbReference type="STRING" id="69960.SAMN05421720_103140"/>
<comment type="catalytic activity">
    <reaction evidence="10">
        <text>4-CDP-2-C-methyl-D-erythritol + ATP = 4-CDP-2-C-methyl-D-erythritol 2-phosphate + ADP + H(+)</text>
        <dbReference type="Rhea" id="RHEA:18437"/>
        <dbReference type="ChEBI" id="CHEBI:15378"/>
        <dbReference type="ChEBI" id="CHEBI:30616"/>
        <dbReference type="ChEBI" id="CHEBI:57823"/>
        <dbReference type="ChEBI" id="CHEBI:57919"/>
        <dbReference type="ChEBI" id="CHEBI:456216"/>
        <dbReference type="EC" id="2.7.1.148"/>
    </reaction>
</comment>
<evidence type="ECO:0000256" key="1">
    <source>
        <dbReference type="ARBA" id="ARBA00009684"/>
    </source>
</evidence>
<evidence type="ECO:0000256" key="3">
    <source>
        <dbReference type="ARBA" id="ARBA00017473"/>
    </source>
</evidence>
<evidence type="ECO:0000313" key="13">
    <source>
        <dbReference type="EMBL" id="SDE08831.1"/>
    </source>
</evidence>
<dbReference type="GO" id="GO:0005524">
    <property type="term" value="F:ATP binding"/>
    <property type="evidence" value="ECO:0007669"/>
    <property type="project" value="UniProtKB-UniRule"/>
</dbReference>
<feature type="binding site" evidence="10">
    <location>
        <begin position="107"/>
        <end position="117"/>
    </location>
    <ligand>
        <name>ATP</name>
        <dbReference type="ChEBI" id="CHEBI:30616"/>
    </ligand>
</feature>
<dbReference type="Pfam" id="PF00288">
    <property type="entry name" value="GHMP_kinases_N"/>
    <property type="match status" value="1"/>
</dbReference>
<dbReference type="PANTHER" id="PTHR43527:SF2">
    <property type="entry name" value="4-DIPHOSPHOCYTIDYL-2-C-METHYL-D-ERYTHRITOL KINASE, CHLOROPLASTIC"/>
    <property type="match status" value="1"/>
</dbReference>
<keyword evidence="5 10" id="KW-0547">Nucleotide-binding</keyword>
<evidence type="ECO:0000256" key="2">
    <source>
        <dbReference type="ARBA" id="ARBA00012052"/>
    </source>
</evidence>
<dbReference type="InterPro" id="IPR014721">
    <property type="entry name" value="Ribsml_uS5_D2-typ_fold_subgr"/>
</dbReference>
<dbReference type="RefSeq" id="WP_245699098.1">
    <property type="nucleotide sequence ID" value="NZ_FNAP01000003.1"/>
</dbReference>
<reference evidence="13 14" key="1">
    <citation type="submission" date="2016-10" db="EMBL/GenBank/DDBJ databases">
        <authorList>
            <person name="de Groot N.N."/>
        </authorList>
    </citation>
    <scope>NUCLEOTIDE SEQUENCE [LARGE SCALE GENOMIC DNA]</scope>
    <source>
        <strain evidence="13 14">ATCC 700224</strain>
    </source>
</reference>
<dbReference type="GO" id="GO:0019288">
    <property type="term" value="P:isopentenyl diphosphate biosynthetic process, methylerythritol 4-phosphate pathway"/>
    <property type="evidence" value="ECO:0007669"/>
    <property type="project" value="UniProtKB-UniRule"/>
</dbReference>
<dbReference type="HAMAP" id="MF_00061">
    <property type="entry name" value="IspE"/>
    <property type="match status" value="1"/>
</dbReference>
<dbReference type="InterPro" id="IPR013750">
    <property type="entry name" value="GHMP_kinase_C_dom"/>
</dbReference>
<comment type="similarity">
    <text evidence="1 10">Belongs to the GHMP kinase family. IspE subfamily.</text>
</comment>
<dbReference type="NCBIfam" id="NF011202">
    <property type="entry name" value="PRK14608.1"/>
    <property type="match status" value="1"/>
</dbReference>
<keyword evidence="6 10" id="KW-0418">Kinase</keyword>
<dbReference type="EMBL" id="FNAP01000003">
    <property type="protein sequence ID" value="SDE08831.1"/>
    <property type="molecule type" value="Genomic_DNA"/>
</dbReference>
<evidence type="ECO:0000256" key="5">
    <source>
        <dbReference type="ARBA" id="ARBA00022741"/>
    </source>
</evidence>
<keyword evidence="14" id="KW-1185">Reference proteome</keyword>
<dbReference type="InterPro" id="IPR004424">
    <property type="entry name" value="IspE"/>
</dbReference>
<evidence type="ECO:0000256" key="9">
    <source>
        <dbReference type="ARBA" id="ARBA00032554"/>
    </source>
</evidence>
<evidence type="ECO:0000256" key="10">
    <source>
        <dbReference type="HAMAP-Rule" id="MF_00061"/>
    </source>
</evidence>